<dbReference type="OrthoDB" id="9800334at2"/>
<organism evidence="5 6">
    <name type="scientific">Halioglobus maricola</name>
    <dbReference type="NCBI Taxonomy" id="2601894"/>
    <lineage>
        <taxon>Bacteria</taxon>
        <taxon>Pseudomonadati</taxon>
        <taxon>Pseudomonadota</taxon>
        <taxon>Gammaproteobacteria</taxon>
        <taxon>Cellvibrionales</taxon>
        <taxon>Halieaceae</taxon>
        <taxon>Halioglobus</taxon>
    </lineage>
</organism>
<dbReference type="InterPro" id="IPR047057">
    <property type="entry name" value="MerR_fam"/>
</dbReference>
<dbReference type="InterPro" id="IPR009061">
    <property type="entry name" value="DNA-bd_dom_put_sf"/>
</dbReference>
<keyword evidence="6" id="KW-1185">Reference proteome</keyword>
<keyword evidence="1" id="KW-0805">Transcription regulation</keyword>
<feature type="domain" description="HTH merR-type" evidence="4">
    <location>
        <begin position="18"/>
        <end position="82"/>
    </location>
</feature>
<dbReference type="PANTHER" id="PTHR30204">
    <property type="entry name" value="REDOX-CYCLING DRUG-SENSING TRANSCRIPTIONAL ACTIVATOR SOXR"/>
    <property type="match status" value="1"/>
</dbReference>
<dbReference type="SMART" id="SM00422">
    <property type="entry name" value="HTH_MERR"/>
    <property type="match status" value="1"/>
</dbReference>
<dbReference type="Pfam" id="PF13411">
    <property type="entry name" value="MerR_1"/>
    <property type="match status" value="1"/>
</dbReference>
<keyword evidence="2" id="KW-0238">DNA-binding</keyword>
<dbReference type="PROSITE" id="PS50937">
    <property type="entry name" value="HTH_MERR_2"/>
    <property type="match status" value="1"/>
</dbReference>
<evidence type="ECO:0000259" key="4">
    <source>
        <dbReference type="PROSITE" id="PS50937"/>
    </source>
</evidence>
<evidence type="ECO:0000256" key="3">
    <source>
        <dbReference type="ARBA" id="ARBA00023163"/>
    </source>
</evidence>
<protein>
    <submittedName>
        <fullName evidence="5">MerR family transcriptional regulator</fullName>
    </submittedName>
</protein>
<keyword evidence="3" id="KW-0804">Transcription</keyword>
<dbReference type="CDD" id="cd01104">
    <property type="entry name" value="HTH_MlrA-CarA"/>
    <property type="match status" value="1"/>
</dbReference>
<dbReference type="Proteomes" id="UP000326287">
    <property type="component" value="Chromosome"/>
</dbReference>
<sequence length="320" mass="35177">MARDAKQVTQIEFQAMPLYGIGTVARLTGVKPDTLRVWERRYSLGASHKSPTGRRQYTQTDLDHLQLVSALVESGTRIGEIAGSDRKTLEHLLDSSTGTTAAAPKPRVIFVGQRLASWLQEHQGYLAKCNAKITASSVIEFLDAASTNEFVCDALVVESTSLGPEAWRRLSNARECLGNPSLMVLADSISDHWREELDRAGVASAEFPPQPTELAYYLAHGVTEKESDAGHSSLSELVSTRPHAFSEKQLRELKEIGSQDSTQLITMVEDLNELETVCASRDGDTWQEAASNAVIYALVRQARWLTERALETAVSPHGRS</sequence>
<gene>
    <name evidence="5" type="ORF">EY643_10830</name>
</gene>
<evidence type="ECO:0000256" key="2">
    <source>
        <dbReference type="ARBA" id="ARBA00023125"/>
    </source>
</evidence>
<accession>A0A5P9NKU8</accession>
<dbReference type="KEGG" id="halc:EY643_10830"/>
<dbReference type="GO" id="GO:0003677">
    <property type="term" value="F:DNA binding"/>
    <property type="evidence" value="ECO:0007669"/>
    <property type="project" value="UniProtKB-KW"/>
</dbReference>
<dbReference type="AlphaFoldDB" id="A0A5P9NKU8"/>
<evidence type="ECO:0000313" key="5">
    <source>
        <dbReference type="EMBL" id="QFU76116.1"/>
    </source>
</evidence>
<proteinExistence type="predicted"/>
<dbReference type="Gene3D" id="1.10.1660.10">
    <property type="match status" value="1"/>
</dbReference>
<reference evidence="5 6" key="1">
    <citation type="submission" date="2019-02" db="EMBL/GenBank/DDBJ databases">
        <authorList>
            <person name="Li S.-H."/>
        </authorList>
    </citation>
    <scope>NUCLEOTIDE SEQUENCE [LARGE SCALE GENOMIC DNA]</scope>
    <source>
        <strain evidence="5 6">IMCC14385</strain>
    </source>
</reference>
<evidence type="ECO:0000313" key="6">
    <source>
        <dbReference type="Proteomes" id="UP000326287"/>
    </source>
</evidence>
<evidence type="ECO:0000256" key="1">
    <source>
        <dbReference type="ARBA" id="ARBA00023015"/>
    </source>
</evidence>
<dbReference type="GO" id="GO:0003700">
    <property type="term" value="F:DNA-binding transcription factor activity"/>
    <property type="evidence" value="ECO:0007669"/>
    <property type="project" value="InterPro"/>
</dbReference>
<dbReference type="InterPro" id="IPR000551">
    <property type="entry name" value="MerR-type_HTH_dom"/>
</dbReference>
<dbReference type="PANTHER" id="PTHR30204:SF67">
    <property type="entry name" value="HTH-TYPE TRANSCRIPTIONAL REGULATOR MLRA-RELATED"/>
    <property type="match status" value="1"/>
</dbReference>
<dbReference type="SUPFAM" id="SSF46955">
    <property type="entry name" value="Putative DNA-binding domain"/>
    <property type="match status" value="1"/>
</dbReference>
<dbReference type="EMBL" id="CP036422">
    <property type="protein sequence ID" value="QFU76116.1"/>
    <property type="molecule type" value="Genomic_DNA"/>
</dbReference>
<name>A0A5P9NKU8_9GAMM</name>